<comment type="similarity">
    <text evidence="2 7">Belongs to the derlin family.</text>
</comment>
<dbReference type="GO" id="GO:0005789">
    <property type="term" value="C:endoplasmic reticulum membrane"/>
    <property type="evidence" value="ECO:0007669"/>
    <property type="project" value="UniProtKB-SubCell"/>
</dbReference>
<organism evidence="9 10">
    <name type="scientific">Chrysophaeum taylorii</name>
    <dbReference type="NCBI Taxonomy" id="2483200"/>
    <lineage>
        <taxon>Eukaryota</taxon>
        <taxon>Sar</taxon>
        <taxon>Stramenopiles</taxon>
        <taxon>Ochrophyta</taxon>
        <taxon>Pelagophyceae</taxon>
        <taxon>Pelagomonadales</taxon>
        <taxon>Pelagomonadaceae</taxon>
        <taxon>Chrysophaeum</taxon>
    </lineage>
</organism>
<sequence>MARVGRVGDGNGPREWLESLPPITRAWLLASVLTTCLVSFGILPPYRVIWSWDLVWHKFELWRLITPFAFFGGFSFPFLINVYLLVQYSRNYEVAPYNTGAGGTTADYAWMLILGMGILLILSTLMGQPVPSQGLTYMVLYVWSRRNPTMQVSLYGFQLAAVYLPWALLLLNMLIGNPLTVPLMGVFAGHAYYFAVDPLPDKYGSTLVTTPKFVMDLFADGPVGPMAAGPGFRAHAPPGRRDQPATAPRGNLFNRGGGHNWGTGRTLGTE</sequence>
<name>A0AAD7U4Y0_9STRA</name>
<evidence type="ECO:0000313" key="9">
    <source>
        <dbReference type="EMBL" id="KAJ8598158.1"/>
    </source>
</evidence>
<dbReference type="PANTHER" id="PTHR11009">
    <property type="entry name" value="DER1-LIKE PROTEIN, DERLIN"/>
    <property type="match status" value="1"/>
</dbReference>
<reference evidence="9" key="1">
    <citation type="submission" date="2023-01" db="EMBL/GenBank/DDBJ databases">
        <title>Metagenome sequencing of chrysophaentin producing Chrysophaeum taylorii.</title>
        <authorList>
            <person name="Davison J."/>
            <person name="Bewley C."/>
        </authorList>
    </citation>
    <scope>NUCLEOTIDE SEQUENCE</scope>
    <source>
        <strain evidence="9">NIES-1699</strain>
    </source>
</reference>
<keyword evidence="5 7" id="KW-1133">Transmembrane helix</keyword>
<dbReference type="Pfam" id="PF04511">
    <property type="entry name" value="DER1"/>
    <property type="match status" value="1"/>
</dbReference>
<keyword evidence="10" id="KW-1185">Reference proteome</keyword>
<evidence type="ECO:0000256" key="1">
    <source>
        <dbReference type="ARBA" id="ARBA00004477"/>
    </source>
</evidence>
<feature type="transmembrane region" description="Helical" evidence="7">
    <location>
        <begin position="152"/>
        <end position="173"/>
    </location>
</feature>
<gene>
    <name evidence="9" type="ORF">CTAYLR_007373</name>
</gene>
<dbReference type="InterPro" id="IPR007599">
    <property type="entry name" value="DER1"/>
</dbReference>
<proteinExistence type="inferred from homology"/>
<dbReference type="GO" id="GO:0006950">
    <property type="term" value="P:response to stress"/>
    <property type="evidence" value="ECO:0007669"/>
    <property type="project" value="UniProtKB-ARBA"/>
</dbReference>
<keyword evidence="3 7" id="KW-0812">Transmembrane</keyword>
<feature type="transmembrane region" description="Helical" evidence="7">
    <location>
        <begin position="26"/>
        <end position="43"/>
    </location>
</feature>
<dbReference type="SUPFAM" id="SSF144091">
    <property type="entry name" value="Rhomboid-like"/>
    <property type="match status" value="1"/>
</dbReference>
<evidence type="ECO:0000256" key="5">
    <source>
        <dbReference type="ARBA" id="ARBA00022989"/>
    </source>
</evidence>
<dbReference type="EMBL" id="JAQMWT010000685">
    <property type="protein sequence ID" value="KAJ8598158.1"/>
    <property type="molecule type" value="Genomic_DNA"/>
</dbReference>
<keyword evidence="4 7" id="KW-0256">Endoplasmic reticulum</keyword>
<dbReference type="InterPro" id="IPR035952">
    <property type="entry name" value="Rhomboid-like_sf"/>
</dbReference>
<evidence type="ECO:0000256" key="8">
    <source>
        <dbReference type="SAM" id="MobiDB-lite"/>
    </source>
</evidence>
<feature type="transmembrane region" description="Helical" evidence="7">
    <location>
        <begin position="64"/>
        <end position="88"/>
    </location>
</feature>
<feature type="region of interest" description="Disordered" evidence="8">
    <location>
        <begin position="232"/>
        <end position="270"/>
    </location>
</feature>
<evidence type="ECO:0000256" key="6">
    <source>
        <dbReference type="ARBA" id="ARBA00023136"/>
    </source>
</evidence>
<evidence type="ECO:0000256" key="3">
    <source>
        <dbReference type="ARBA" id="ARBA00022692"/>
    </source>
</evidence>
<feature type="transmembrane region" description="Helical" evidence="7">
    <location>
        <begin position="179"/>
        <end position="196"/>
    </location>
</feature>
<comment type="function">
    <text evidence="7">May be involved in the degradation of misfolded endoplasmic reticulum (ER) luminal proteins.</text>
</comment>
<evidence type="ECO:0000313" key="10">
    <source>
        <dbReference type="Proteomes" id="UP001230188"/>
    </source>
</evidence>
<feature type="transmembrane region" description="Helical" evidence="7">
    <location>
        <begin position="108"/>
        <end position="131"/>
    </location>
</feature>
<dbReference type="AlphaFoldDB" id="A0AAD7U4Y0"/>
<protein>
    <recommendedName>
        <fullName evidence="7">Derlin</fullName>
    </recommendedName>
</protein>
<evidence type="ECO:0000256" key="2">
    <source>
        <dbReference type="ARBA" id="ARBA00008917"/>
    </source>
</evidence>
<dbReference type="Proteomes" id="UP001230188">
    <property type="component" value="Unassembled WGS sequence"/>
</dbReference>
<evidence type="ECO:0000256" key="7">
    <source>
        <dbReference type="RuleBase" id="RU363059"/>
    </source>
</evidence>
<evidence type="ECO:0000256" key="4">
    <source>
        <dbReference type="ARBA" id="ARBA00022824"/>
    </source>
</evidence>
<keyword evidence="6 7" id="KW-0472">Membrane</keyword>
<accession>A0AAD7U4Y0</accession>
<comment type="subcellular location">
    <subcellularLocation>
        <location evidence="1 7">Endoplasmic reticulum membrane</location>
        <topology evidence="1 7">Multi-pass membrane protein</topology>
    </subcellularLocation>
</comment>
<comment type="caution">
    <text evidence="9">The sequence shown here is derived from an EMBL/GenBank/DDBJ whole genome shotgun (WGS) entry which is preliminary data.</text>
</comment>